<dbReference type="PANTHER" id="PTHR11695:SF294">
    <property type="entry name" value="RETICULON-4-INTERACTING PROTEIN 1, MITOCHONDRIAL"/>
    <property type="match status" value="1"/>
</dbReference>
<dbReference type="SMART" id="SM00829">
    <property type="entry name" value="PKS_ER"/>
    <property type="match status" value="1"/>
</dbReference>
<dbReference type="AlphaFoldDB" id="A0AAW0QLB7"/>
<keyword evidence="3" id="KW-1185">Reference proteome</keyword>
<dbReference type="PANTHER" id="PTHR11695">
    <property type="entry name" value="ALCOHOL DEHYDROGENASE RELATED"/>
    <property type="match status" value="1"/>
</dbReference>
<dbReference type="InterPro" id="IPR050700">
    <property type="entry name" value="YIM1/Zinc_Alcohol_DH_Fams"/>
</dbReference>
<evidence type="ECO:0000313" key="2">
    <source>
        <dbReference type="EMBL" id="KAK8104890.1"/>
    </source>
</evidence>
<comment type="caution">
    <text evidence="2">The sequence shown here is derived from an EMBL/GenBank/DDBJ whole genome shotgun (WGS) entry which is preliminary data.</text>
</comment>
<reference evidence="2 3" key="1">
    <citation type="submission" date="2023-01" db="EMBL/GenBank/DDBJ databases">
        <title>Analysis of 21 Apiospora genomes using comparative genomics revels a genus with tremendous synthesis potential of carbohydrate active enzymes and secondary metabolites.</title>
        <authorList>
            <person name="Sorensen T."/>
        </authorList>
    </citation>
    <scope>NUCLEOTIDE SEQUENCE [LARGE SCALE GENOMIC DNA]</scope>
    <source>
        <strain evidence="2 3">CBS 117206</strain>
    </source>
</reference>
<dbReference type="Proteomes" id="UP001392437">
    <property type="component" value="Unassembled WGS sequence"/>
</dbReference>
<dbReference type="SUPFAM" id="SSF50129">
    <property type="entry name" value="GroES-like"/>
    <property type="match status" value="1"/>
</dbReference>
<proteinExistence type="predicted"/>
<organism evidence="2 3">
    <name type="scientific">Apiospora kogelbergensis</name>
    <dbReference type="NCBI Taxonomy" id="1337665"/>
    <lineage>
        <taxon>Eukaryota</taxon>
        <taxon>Fungi</taxon>
        <taxon>Dikarya</taxon>
        <taxon>Ascomycota</taxon>
        <taxon>Pezizomycotina</taxon>
        <taxon>Sordariomycetes</taxon>
        <taxon>Xylariomycetidae</taxon>
        <taxon>Amphisphaeriales</taxon>
        <taxon>Apiosporaceae</taxon>
        <taxon>Apiospora</taxon>
    </lineage>
</organism>
<protein>
    <submittedName>
        <fullName evidence="2">NADH oxidase</fullName>
    </submittedName>
</protein>
<dbReference type="Pfam" id="PF13602">
    <property type="entry name" value="ADH_zinc_N_2"/>
    <property type="match status" value="1"/>
</dbReference>
<gene>
    <name evidence="2" type="ORF">PG999_008249</name>
</gene>
<feature type="domain" description="Enoyl reductase (ER)" evidence="1">
    <location>
        <begin position="19"/>
        <end position="363"/>
    </location>
</feature>
<dbReference type="InterPro" id="IPR013154">
    <property type="entry name" value="ADH-like_N"/>
</dbReference>
<name>A0AAW0QLB7_9PEZI</name>
<evidence type="ECO:0000313" key="3">
    <source>
        <dbReference type="Proteomes" id="UP001392437"/>
    </source>
</evidence>
<dbReference type="InterPro" id="IPR020843">
    <property type="entry name" value="ER"/>
</dbReference>
<evidence type="ECO:0000259" key="1">
    <source>
        <dbReference type="SMART" id="SM00829"/>
    </source>
</evidence>
<dbReference type="GO" id="GO:0016491">
    <property type="term" value="F:oxidoreductase activity"/>
    <property type="evidence" value="ECO:0007669"/>
    <property type="project" value="InterPro"/>
</dbReference>
<dbReference type="EMBL" id="JAQQWP010000008">
    <property type="protein sequence ID" value="KAK8104890.1"/>
    <property type="molecule type" value="Genomic_DNA"/>
</dbReference>
<dbReference type="InterPro" id="IPR011032">
    <property type="entry name" value="GroES-like_sf"/>
</dbReference>
<dbReference type="CDD" id="cd08267">
    <property type="entry name" value="MDR1"/>
    <property type="match status" value="1"/>
</dbReference>
<sequence length="367" mass="38104">MSSPIKVMRAWQYSSAAGGLHKALTLNASAAHPRPTSPPKLATDELLVRVHASSLQHMDHVLAGLPYGLSRLVMPPPASPGMDFAGQIVATGTSDAGSQSSQSREPSVRGGRAMVVGDAVLGRLAPTRFGSLGEIVLAKAGSCAPIPAGLSMVDASAIPSCGLAAYQSIAPYVPEGQATAAPGAFRILIHGGSGGCGTFGIQIAKLLGCHVTTTCSTPNVDLCKSLGADEVIDYTEGNLVATLQDTSNQFSLVVDNVGVPADLYKASDRFLLPQGTFVQVGSDVSMRGMTSLSSRMLRPSFLGGGSRAFKLMMVQDDAEALARIAEWMATGKVKSVMQVFDFADAPKAVERLQQRPSHGKVVVKGAN</sequence>
<dbReference type="Gene3D" id="3.90.180.10">
    <property type="entry name" value="Medium-chain alcohol dehydrogenases, catalytic domain"/>
    <property type="match status" value="1"/>
</dbReference>
<dbReference type="Gene3D" id="3.40.50.720">
    <property type="entry name" value="NAD(P)-binding Rossmann-like Domain"/>
    <property type="match status" value="1"/>
</dbReference>
<dbReference type="GO" id="GO:0005739">
    <property type="term" value="C:mitochondrion"/>
    <property type="evidence" value="ECO:0007669"/>
    <property type="project" value="TreeGrafter"/>
</dbReference>
<dbReference type="InterPro" id="IPR036291">
    <property type="entry name" value="NAD(P)-bd_dom_sf"/>
</dbReference>
<accession>A0AAW0QLB7</accession>
<dbReference type="Pfam" id="PF08240">
    <property type="entry name" value="ADH_N"/>
    <property type="match status" value="1"/>
</dbReference>
<dbReference type="SUPFAM" id="SSF51735">
    <property type="entry name" value="NAD(P)-binding Rossmann-fold domains"/>
    <property type="match status" value="1"/>
</dbReference>